<proteinExistence type="predicted"/>
<accession>A0A6L9W207</accession>
<dbReference type="Proteomes" id="UP000479241">
    <property type="component" value="Unassembled WGS sequence"/>
</dbReference>
<evidence type="ECO:0000313" key="2">
    <source>
        <dbReference type="EMBL" id="NEK86033.1"/>
    </source>
</evidence>
<evidence type="ECO:0000256" key="1">
    <source>
        <dbReference type="SAM" id="MobiDB-lite"/>
    </source>
</evidence>
<feature type="compositionally biased region" description="Basic and acidic residues" evidence="1">
    <location>
        <begin position="67"/>
        <end position="87"/>
    </location>
</feature>
<gene>
    <name evidence="2" type="ORF">GCU60_09700</name>
</gene>
<dbReference type="AlphaFoldDB" id="A0A6L9W207"/>
<feature type="region of interest" description="Disordered" evidence="1">
    <location>
        <begin position="168"/>
        <end position="205"/>
    </location>
</feature>
<sequence>MGSIPTGPTALACTFTYPASLGWWSRPHGAHTHVRGCPRGGVHPVGQRGQVVVEQAGVHVQRHGRRGVPEHPLDALDGRAAGDRERGGGVPQVVRGDVAQPGRPDRRIEDSPTPVPQPQHRAAGRGHQQVVALLARAVAGQGLGEGRGQGHGPPLMGLRCAELQPPADLGDRFGDGESAPEEVDPAHPQGGHLAEAQSGVGEQSDDVPVLIRRVGEPLDLVMGEEPRLLPRHSWQGYALGRVAGNAPVADGEAQEE</sequence>
<comment type="caution">
    <text evidence="2">The sequence shown here is derived from an EMBL/GenBank/DDBJ whole genome shotgun (WGS) entry which is preliminary data.</text>
</comment>
<protein>
    <submittedName>
        <fullName evidence="2">Uncharacterized protein</fullName>
    </submittedName>
</protein>
<feature type="region of interest" description="Disordered" evidence="1">
    <location>
        <begin position="60"/>
        <end position="127"/>
    </location>
</feature>
<evidence type="ECO:0000313" key="3">
    <source>
        <dbReference type="Proteomes" id="UP000479241"/>
    </source>
</evidence>
<dbReference type="EMBL" id="JAAGWG010000012">
    <property type="protein sequence ID" value="NEK86033.1"/>
    <property type="molecule type" value="Genomic_DNA"/>
</dbReference>
<organism evidence="2 3">
    <name type="scientific">Blastococcus saxobsidens</name>
    <dbReference type="NCBI Taxonomy" id="138336"/>
    <lineage>
        <taxon>Bacteria</taxon>
        <taxon>Bacillati</taxon>
        <taxon>Actinomycetota</taxon>
        <taxon>Actinomycetes</taxon>
        <taxon>Geodermatophilales</taxon>
        <taxon>Geodermatophilaceae</taxon>
        <taxon>Blastococcus</taxon>
    </lineage>
</organism>
<reference evidence="2 3" key="1">
    <citation type="submission" date="2019-12" db="EMBL/GenBank/DDBJ databases">
        <title>the WGS of Blastococcus saxobsidens 67B17.</title>
        <authorList>
            <person name="Jiang Z."/>
        </authorList>
    </citation>
    <scope>NUCLEOTIDE SEQUENCE [LARGE SCALE GENOMIC DNA]</scope>
    <source>
        <strain evidence="2 3">67B17</strain>
    </source>
</reference>
<name>A0A6L9W207_9ACTN</name>